<dbReference type="InterPro" id="IPR032675">
    <property type="entry name" value="LRR_dom_sf"/>
</dbReference>
<dbReference type="PRINTS" id="PR00019">
    <property type="entry name" value="LEURICHRPT"/>
</dbReference>
<sequence length="542" mass="60725">MLSSDDQWDPNLPELPSTVLRLEVKNYNINDSLSVDYLSTLKSLRELKLTSLSLTSLSNLTFSNLSNLERLDLSLNQITSLEAGIFTATSYNLKYLDLSFNQLTSIDELFIGCVALEHLNLQSNQLTNLTINTFLGLVKLTYLNLDDNFITTIELGSFLHLTRLGHLIISNNPISPATRFDSLSTHLKYVDVSNISLTSIPHGISPFIRDLRLSGNQISSLASGDLDNYLYLNVLVLDSNGLSEIQPDSLGRLEYLIKFWCKHNALTTLPSDLPSSLRELYLSNNAFTNLNLTLFTYLVNLERLDLSANAIVSIEPTVFTHLVNLVELNLSKNKLLNLANLELPASLKHLDLSSNQMVNFAPQIFQSTPNLEHLSLSNTTLNKVTFDESTNKCIYLEHLKSLNLDKSYPLSEHFLKLLTSSCENSSNTSLRLIVPNLSELHLIGNHLSSLGANLISKLPYLLTLSFDSDRIDCSLEDNVNLSKWLTRPNVLIKPSKESIKCWLPQQVRHLPLIKLNATDQQSNNLATINLALTMENNICRKA</sequence>
<dbReference type="SMART" id="SM00365">
    <property type="entry name" value="LRR_SD22"/>
    <property type="match status" value="8"/>
</dbReference>
<dbReference type="PANTHER" id="PTHR45712">
    <property type="entry name" value="AGAP008170-PA"/>
    <property type="match status" value="1"/>
</dbReference>
<dbReference type="HOGENOM" id="CLU_502840_0_0_1"/>
<dbReference type="EMBL" id="CAEY01001011">
    <property type="status" value="NOT_ANNOTATED_CDS"/>
    <property type="molecule type" value="Genomic_DNA"/>
</dbReference>
<evidence type="ECO:0000256" key="2">
    <source>
        <dbReference type="ARBA" id="ARBA00022737"/>
    </source>
</evidence>
<accession>T1L336</accession>
<proteinExistence type="predicted"/>
<reference evidence="3" key="2">
    <citation type="submission" date="2015-06" db="UniProtKB">
        <authorList>
            <consortium name="EnsemblMetazoa"/>
        </authorList>
    </citation>
    <scope>IDENTIFICATION</scope>
</reference>
<evidence type="ECO:0008006" key="5">
    <source>
        <dbReference type="Google" id="ProtNLM"/>
    </source>
</evidence>
<keyword evidence="1" id="KW-0433">Leucine-rich repeat</keyword>
<dbReference type="Proteomes" id="UP000015104">
    <property type="component" value="Unassembled WGS sequence"/>
</dbReference>
<keyword evidence="2" id="KW-0677">Repeat</keyword>
<dbReference type="eggNOG" id="KOG0619">
    <property type="taxonomic scope" value="Eukaryota"/>
</dbReference>
<reference evidence="4" key="1">
    <citation type="submission" date="2011-08" db="EMBL/GenBank/DDBJ databases">
        <authorList>
            <person name="Rombauts S."/>
        </authorList>
    </citation>
    <scope>NUCLEOTIDE SEQUENCE</scope>
    <source>
        <strain evidence="4">London</strain>
    </source>
</reference>
<dbReference type="STRING" id="32264.T1L336"/>
<dbReference type="InterPro" id="IPR001611">
    <property type="entry name" value="Leu-rich_rpt"/>
</dbReference>
<protein>
    <recommendedName>
        <fullName evidence="5">LRRCT domain-containing protein</fullName>
    </recommendedName>
</protein>
<evidence type="ECO:0000313" key="4">
    <source>
        <dbReference type="Proteomes" id="UP000015104"/>
    </source>
</evidence>
<evidence type="ECO:0000256" key="1">
    <source>
        <dbReference type="ARBA" id="ARBA00022614"/>
    </source>
</evidence>
<dbReference type="SUPFAM" id="SSF52058">
    <property type="entry name" value="L domain-like"/>
    <property type="match status" value="2"/>
</dbReference>
<keyword evidence="4" id="KW-1185">Reference proteome</keyword>
<dbReference type="InterPro" id="IPR050333">
    <property type="entry name" value="SLRP"/>
</dbReference>
<dbReference type="SMART" id="SM00369">
    <property type="entry name" value="LRR_TYP"/>
    <property type="match status" value="11"/>
</dbReference>
<dbReference type="SMART" id="SM00364">
    <property type="entry name" value="LRR_BAC"/>
    <property type="match status" value="7"/>
</dbReference>
<dbReference type="Pfam" id="PF13855">
    <property type="entry name" value="LRR_8"/>
    <property type="match status" value="3"/>
</dbReference>
<evidence type="ECO:0000313" key="3">
    <source>
        <dbReference type="EnsemblMetazoa" id="tetur35g00100.1"/>
    </source>
</evidence>
<organism evidence="3 4">
    <name type="scientific">Tetranychus urticae</name>
    <name type="common">Two-spotted spider mite</name>
    <dbReference type="NCBI Taxonomy" id="32264"/>
    <lineage>
        <taxon>Eukaryota</taxon>
        <taxon>Metazoa</taxon>
        <taxon>Ecdysozoa</taxon>
        <taxon>Arthropoda</taxon>
        <taxon>Chelicerata</taxon>
        <taxon>Arachnida</taxon>
        <taxon>Acari</taxon>
        <taxon>Acariformes</taxon>
        <taxon>Trombidiformes</taxon>
        <taxon>Prostigmata</taxon>
        <taxon>Eleutherengona</taxon>
        <taxon>Raphignathae</taxon>
        <taxon>Tetranychoidea</taxon>
        <taxon>Tetranychidae</taxon>
        <taxon>Tetranychus</taxon>
    </lineage>
</organism>
<dbReference type="PANTHER" id="PTHR45712:SF31">
    <property type="entry name" value="PODOCAN"/>
    <property type="match status" value="1"/>
</dbReference>
<dbReference type="Gene3D" id="3.80.10.10">
    <property type="entry name" value="Ribonuclease Inhibitor"/>
    <property type="match status" value="5"/>
</dbReference>
<dbReference type="GO" id="GO:0005615">
    <property type="term" value="C:extracellular space"/>
    <property type="evidence" value="ECO:0007669"/>
    <property type="project" value="TreeGrafter"/>
</dbReference>
<dbReference type="Pfam" id="PF00560">
    <property type="entry name" value="LRR_1"/>
    <property type="match status" value="1"/>
</dbReference>
<name>T1L336_TETUR</name>
<dbReference type="EnsemblMetazoa" id="tetur35g00100.1">
    <property type="protein sequence ID" value="tetur35g00100.1"/>
    <property type="gene ID" value="tetur35g00100"/>
</dbReference>
<dbReference type="AlphaFoldDB" id="T1L336"/>
<dbReference type="PROSITE" id="PS51450">
    <property type="entry name" value="LRR"/>
    <property type="match status" value="6"/>
</dbReference>
<dbReference type="InterPro" id="IPR003591">
    <property type="entry name" value="Leu-rich_rpt_typical-subtyp"/>
</dbReference>